<dbReference type="InterPro" id="IPR050109">
    <property type="entry name" value="HTH-type_TetR-like_transc_reg"/>
</dbReference>
<dbReference type="PANTHER" id="PTHR30055">
    <property type="entry name" value="HTH-TYPE TRANSCRIPTIONAL REGULATOR RUTR"/>
    <property type="match status" value="1"/>
</dbReference>
<dbReference type="InterPro" id="IPR036271">
    <property type="entry name" value="Tet_transcr_reg_TetR-rel_C_sf"/>
</dbReference>
<evidence type="ECO:0000313" key="5">
    <source>
        <dbReference type="EMBL" id="GAA5084906.1"/>
    </source>
</evidence>
<protein>
    <submittedName>
        <fullName evidence="5">TetR/AcrR family transcriptional regulator</fullName>
    </submittedName>
</protein>
<dbReference type="SUPFAM" id="SSF48498">
    <property type="entry name" value="Tetracyclin repressor-like, C-terminal domain"/>
    <property type="match status" value="1"/>
</dbReference>
<keyword evidence="1 2" id="KW-0238">DNA-binding</keyword>
<feature type="region of interest" description="Disordered" evidence="3">
    <location>
        <begin position="1"/>
        <end position="26"/>
    </location>
</feature>
<dbReference type="InterPro" id="IPR009057">
    <property type="entry name" value="Homeodomain-like_sf"/>
</dbReference>
<evidence type="ECO:0000313" key="6">
    <source>
        <dbReference type="Proteomes" id="UP001501407"/>
    </source>
</evidence>
<sequence length="217" mass="23225">MTADTSGSDGRSRTYRSELRSQQAQQTRRRIVEASARLFATRGYQATTLAAIAREAGVSSETVKTAAPKAELLLAAFEIVFSGTVDAESLTDTEVGSGVMSLPDAAFLDTVLEQIAIANARGHALWTVILGAAASDPVVDSALQGMLSRRAADYRRLVDELVGRGYVGVVSDPDAVAAALSFLLSPEGYQQLVTQSGWSPERYTAWLREAVRTELAR</sequence>
<dbReference type="PROSITE" id="PS50977">
    <property type="entry name" value="HTH_TETR_2"/>
    <property type="match status" value="1"/>
</dbReference>
<dbReference type="RefSeq" id="WP_194412231.1">
    <property type="nucleotide sequence ID" value="NZ_BAABKZ010000001.1"/>
</dbReference>
<feature type="DNA-binding region" description="H-T-H motif" evidence="2">
    <location>
        <begin position="48"/>
        <end position="67"/>
    </location>
</feature>
<feature type="compositionally biased region" description="Basic and acidic residues" evidence="3">
    <location>
        <begin position="10"/>
        <end position="19"/>
    </location>
</feature>
<dbReference type="SUPFAM" id="SSF46689">
    <property type="entry name" value="Homeodomain-like"/>
    <property type="match status" value="1"/>
</dbReference>
<dbReference type="EMBL" id="BAABKZ010000001">
    <property type="protein sequence ID" value="GAA5084906.1"/>
    <property type="molecule type" value="Genomic_DNA"/>
</dbReference>
<reference evidence="6" key="1">
    <citation type="journal article" date="2019" name="Int. J. Syst. Evol. Microbiol.">
        <title>The Global Catalogue of Microorganisms (GCM) 10K type strain sequencing project: providing services to taxonomists for standard genome sequencing and annotation.</title>
        <authorList>
            <consortium name="The Broad Institute Genomics Platform"/>
            <consortium name="The Broad Institute Genome Sequencing Center for Infectious Disease"/>
            <person name="Wu L."/>
            <person name="Ma J."/>
        </authorList>
    </citation>
    <scope>NUCLEOTIDE SEQUENCE [LARGE SCALE GENOMIC DNA]</scope>
    <source>
        <strain evidence="6">JCM 18959</strain>
    </source>
</reference>
<proteinExistence type="predicted"/>
<name>A0ABP9LYP8_9MICO</name>
<evidence type="ECO:0000256" key="3">
    <source>
        <dbReference type="SAM" id="MobiDB-lite"/>
    </source>
</evidence>
<dbReference type="Gene3D" id="1.10.357.10">
    <property type="entry name" value="Tetracycline Repressor, domain 2"/>
    <property type="match status" value="1"/>
</dbReference>
<evidence type="ECO:0000256" key="2">
    <source>
        <dbReference type="PROSITE-ProRule" id="PRU00335"/>
    </source>
</evidence>
<gene>
    <name evidence="5" type="ORF">GCM10025760_03190</name>
</gene>
<dbReference type="Pfam" id="PF00440">
    <property type="entry name" value="TetR_N"/>
    <property type="match status" value="1"/>
</dbReference>
<organism evidence="5 6">
    <name type="scientific">Microbacterium yannicii</name>
    <dbReference type="NCBI Taxonomy" id="671622"/>
    <lineage>
        <taxon>Bacteria</taxon>
        <taxon>Bacillati</taxon>
        <taxon>Actinomycetota</taxon>
        <taxon>Actinomycetes</taxon>
        <taxon>Micrococcales</taxon>
        <taxon>Microbacteriaceae</taxon>
        <taxon>Microbacterium</taxon>
    </lineage>
</organism>
<evidence type="ECO:0000259" key="4">
    <source>
        <dbReference type="PROSITE" id="PS50977"/>
    </source>
</evidence>
<keyword evidence="6" id="KW-1185">Reference proteome</keyword>
<dbReference type="Proteomes" id="UP001501407">
    <property type="component" value="Unassembled WGS sequence"/>
</dbReference>
<feature type="domain" description="HTH tetR-type" evidence="4">
    <location>
        <begin position="25"/>
        <end position="85"/>
    </location>
</feature>
<dbReference type="InterPro" id="IPR001647">
    <property type="entry name" value="HTH_TetR"/>
</dbReference>
<comment type="caution">
    <text evidence="5">The sequence shown here is derived from an EMBL/GenBank/DDBJ whole genome shotgun (WGS) entry which is preliminary data.</text>
</comment>
<evidence type="ECO:0000256" key="1">
    <source>
        <dbReference type="ARBA" id="ARBA00023125"/>
    </source>
</evidence>
<accession>A0ABP9LYP8</accession>
<dbReference type="PANTHER" id="PTHR30055:SF226">
    <property type="entry name" value="HTH-TYPE TRANSCRIPTIONAL REGULATOR PKSA"/>
    <property type="match status" value="1"/>
</dbReference>